<feature type="transmembrane region" description="Helical" evidence="6">
    <location>
        <begin position="83"/>
        <end position="102"/>
    </location>
</feature>
<feature type="transmembrane region" description="Helical" evidence="6">
    <location>
        <begin position="51"/>
        <end position="71"/>
    </location>
</feature>
<dbReference type="GO" id="GO:0071555">
    <property type="term" value="P:cell wall organization"/>
    <property type="evidence" value="ECO:0007669"/>
    <property type="project" value="InterPro"/>
</dbReference>
<dbReference type="EMBL" id="LR215050">
    <property type="protein sequence ID" value="VEU82397.1"/>
    <property type="molecule type" value="Genomic_DNA"/>
</dbReference>
<dbReference type="Pfam" id="PF07694">
    <property type="entry name" value="5TM-5TMR_LYT"/>
    <property type="match status" value="1"/>
</dbReference>
<evidence type="ECO:0000256" key="2">
    <source>
        <dbReference type="ARBA" id="ARBA00022475"/>
    </source>
</evidence>
<dbReference type="SUPFAM" id="SSF109604">
    <property type="entry name" value="HD-domain/PDEase-like"/>
    <property type="match status" value="1"/>
</dbReference>
<gene>
    <name evidence="9" type="primary">rpfG</name>
    <name evidence="9" type="ORF">NCTC10172_00408</name>
</gene>
<dbReference type="PANTHER" id="PTHR43155">
    <property type="entry name" value="CYCLIC DI-GMP PHOSPHODIESTERASE PA4108-RELATED"/>
    <property type="match status" value="1"/>
</dbReference>
<evidence type="ECO:0000313" key="9">
    <source>
        <dbReference type="EMBL" id="VEU82397.1"/>
    </source>
</evidence>
<organism evidence="9 10">
    <name type="scientific">Acholeplasma hippikon</name>
    <dbReference type="NCBI Taxonomy" id="264636"/>
    <lineage>
        <taxon>Bacteria</taxon>
        <taxon>Bacillati</taxon>
        <taxon>Mycoplasmatota</taxon>
        <taxon>Mollicutes</taxon>
        <taxon>Acholeplasmatales</taxon>
        <taxon>Acholeplasmataceae</taxon>
        <taxon>Acholeplasma</taxon>
    </lineage>
</organism>
<feature type="transmembrane region" description="Helical" evidence="6">
    <location>
        <begin position="20"/>
        <end position="45"/>
    </location>
</feature>
<dbReference type="Pfam" id="PF00990">
    <property type="entry name" value="GGDEF"/>
    <property type="match status" value="1"/>
</dbReference>
<evidence type="ECO:0000259" key="8">
    <source>
        <dbReference type="PROSITE" id="PS51832"/>
    </source>
</evidence>
<keyword evidence="3 6" id="KW-0812">Transmembrane</keyword>
<feature type="domain" description="GGDEF" evidence="7">
    <location>
        <begin position="296"/>
        <end position="426"/>
    </location>
</feature>
<keyword evidence="9" id="KW-0378">Hydrolase</keyword>
<dbReference type="InterPro" id="IPR043128">
    <property type="entry name" value="Rev_trsase/Diguanyl_cyclase"/>
</dbReference>
<dbReference type="Proteomes" id="UP000290909">
    <property type="component" value="Chromosome"/>
</dbReference>
<keyword evidence="10" id="KW-1185">Reference proteome</keyword>
<reference evidence="9 10" key="1">
    <citation type="submission" date="2019-01" db="EMBL/GenBank/DDBJ databases">
        <authorList>
            <consortium name="Pathogen Informatics"/>
        </authorList>
    </citation>
    <scope>NUCLEOTIDE SEQUENCE [LARGE SCALE GENOMIC DNA]</scope>
    <source>
        <strain evidence="9 10">NCTC10172</strain>
    </source>
</reference>
<keyword evidence="4 6" id="KW-1133">Transmembrane helix</keyword>
<keyword evidence="5 6" id="KW-0472">Membrane</keyword>
<dbReference type="CDD" id="cd01949">
    <property type="entry name" value="GGDEF"/>
    <property type="match status" value="1"/>
</dbReference>
<dbReference type="EC" id="3.1.4.52" evidence="9"/>
<evidence type="ECO:0000256" key="1">
    <source>
        <dbReference type="ARBA" id="ARBA00004651"/>
    </source>
</evidence>
<evidence type="ECO:0000256" key="6">
    <source>
        <dbReference type="SAM" id="Phobius"/>
    </source>
</evidence>
<sequence>MVQPFKFSEGLFIDTRTVLYVIVGHFFGLIPTIISSIIGITYRMIIGGEGVFLGVIAIIMNALVGLSWNTIRQKLKFRNIYLDYYLMGLLSQVLTMLLFASLPNATNIFGPILVAYIAAYPLVTLILSIIVVRQRDKRLMNEYINNQKTLLKKSIDSTETIEIFTVDKNYNYLTYNAFHLKQMRKYNSLEVGKNSNFIEAIKDPYIQEVMKDKINRTLLGFSSIKVLNMGDHYYEYTFTPLVDKNHVIGVTCFAKDVTEQKTYEQTIIQQSYQDALTGLSNRRHFMMKKDELQIYEKVTFVTCDVNGLKVINDAFGHAKGDLGLKMFADILKDIFDREGYIFRMGGDEFSIIVPSKDKVYVTKLMEEVNYRLEKRNNSMLRLSVSYGIATADKNTSIDVAIRQSEEQMYKQKLFETTSYRSKFIETILQSLYEKNPNVEIHSERVSVICVEIGKKLKMNSYELKLLKVISSLHDIGKIAIDEGILNKPGKLTDEEWIQIKRHPEIGYRIISSSPEYQEIAYDILCHHERYDGKGYPQGLSGENIPIRARIINLADSFDAMTSNRSYREPMSIDDAILEVKRCSGTQFDPRIVDVFLELIKEGFIETLKS</sequence>
<feature type="transmembrane region" description="Helical" evidence="6">
    <location>
        <begin position="108"/>
        <end position="132"/>
    </location>
</feature>
<proteinExistence type="predicted"/>
<dbReference type="NCBIfam" id="TIGR00254">
    <property type="entry name" value="GGDEF"/>
    <property type="match status" value="1"/>
</dbReference>
<keyword evidence="2" id="KW-1003">Cell membrane</keyword>
<dbReference type="KEGG" id="ahk:NCTC10172_00408"/>
<dbReference type="GO" id="GO:0071111">
    <property type="term" value="F:cyclic-guanylate-specific phosphodiesterase activity"/>
    <property type="evidence" value="ECO:0007669"/>
    <property type="project" value="UniProtKB-EC"/>
</dbReference>
<evidence type="ECO:0000313" key="10">
    <source>
        <dbReference type="Proteomes" id="UP000290909"/>
    </source>
</evidence>
<evidence type="ECO:0000256" key="3">
    <source>
        <dbReference type="ARBA" id="ARBA00022692"/>
    </source>
</evidence>
<dbReference type="Gene3D" id="1.10.3210.10">
    <property type="entry name" value="Hypothetical protein af1432"/>
    <property type="match status" value="1"/>
</dbReference>
<dbReference type="PROSITE" id="PS50887">
    <property type="entry name" value="GGDEF"/>
    <property type="match status" value="1"/>
</dbReference>
<dbReference type="CDD" id="cd00077">
    <property type="entry name" value="HDc"/>
    <property type="match status" value="1"/>
</dbReference>
<dbReference type="InterPro" id="IPR037522">
    <property type="entry name" value="HD_GYP_dom"/>
</dbReference>
<dbReference type="Gene3D" id="3.30.450.20">
    <property type="entry name" value="PAS domain"/>
    <property type="match status" value="1"/>
</dbReference>
<accession>A0A449BJA2</accession>
<dbReference type="Gene3D" id="3.30.70.270">
    <property type="match status" value="1"/>
</dbReference>
<dbReference type="InterPro" id="IPR011620">
    <property type="entry name" value="Sig_transdc_His_kinase_LytS_TM"/>
</dbReference>
<evidence type="ECO:0000259" key="7">
    <source>
        <dbReference type="PROSITE" id="PS50887"/>
    </source>
</evidence>
<evidence type="ECO:0000256" key="5">
    <source>
        <dbReference type="ARBA" id="ARBA00023136"/>
    </source>
</evidence>
<dbReference type="Pfam" id="PF13487">
    <property type="entry name" value="HD_5"/>
    <property type="match status" value="1"/>
</dbReference>
<dbReference type="GO" id="GO:0005886">
    <property type="term" value="C:plasma membrane"/>
    <property type="evidence" value="ECO:0007669"/>
    <property type="project" value="UniProtKB-SubCell"/>
</dbReference>
<dbReference type="STRING" id="1408416.GCA_000702765_01010"/>
<dbReference type="InterPro" id="IPR029787">
    <property type="entry name" value="Nucleotide_cyclase"/>
</dbReference>
<protein>
    <submittedName>
        <fullName evidence="9">Cyclic di-GMP phosphodiesterase response regulator RpfG</fullName>
        <ecNumber evidence="9">3.1.4.52</ecNumber>
    </submittedName>
</protein>
<dbReference type="SUPFAM" id="SSF55073">
    <property type="entry name" value="Nucleotide cyclase"/>
    <property type="match status" value="1"/>
</dbReference>
<dbReference type="AlphaFoldDB" id="A0A449BJA2"/>
<name>A0A449BJA2_9MOLU</name>
<dbReference type="GO" id="GO:0000155">
    <property type="term" value="F:phosphorelay sensor kinase activity"/>
    <property type="evidence" value="ECO:0007669"/>
    <property type="project" value="InterPro"/>
</dbReference>
<dbReference type="PANTHER" id="PTHR43155:SF2">
    <property type="entry name" value="CYCLIC DI-GMP PHOSPHODIESTERASE PA4108"/>
    <property type="match status" value="1"/>
</dbReference>
<dbReference type="InterPro" id="IPR000160">
    <property type="entry name" value="GGDEF_dom"/>
</dbReference>
<dbReference type="SMART" id="SM00471">
    <property type="entry name" value="HDc"/>
    <property type="match status" value="1"/>
</dbReference>
<feature type="domain" description="HD-GYP" evidence="8">
    <location>
        <begin position="416"/>
        <end position="609"/>
    </location>
</feature>
<dbReference type="PROSITE" id="PS51832">
    <property type="entry name" value="HD_GYP"/>
    <property type="match status" value="1"/>
</dbReference>
<evidence type="ECO:0000256" key="4">
    <source>
        <dbReference type="ARBA" id="ARBA00022989"/>
    </source>
</evidence>
<dbReference type="InterPro" id="IPR003607">
    <property type="entry name" value="HD/PDEase_dom"/>
</dbReference>
<dbReference type="SMART" id="SM00267">
    <property type="entry name" value="GGDEF"/>
    <property type="match status" value="1"/>
</dbReference>
<comment type="subcellular location">
    <subcellularLocation>
        <location evidence="1">Cell membrane</location>
        <topology evidence="1">Multi-pass membrane protein</topology>
    </subcellularLocation>
</comment>